<protein>
    <submittedName>
        <fullName evidence="2">Glycosyl transferase family 2</fullName>
    </submittedName>
</protein>
<dbReference type="KEGG" id="ote:Oter_3952"/>
<organism evidence="2 3">
    <name type="scientific">Opitutus terrae (strain DSM 11246 / JCM 15787 / PB90-1)</name>
    <dbReference type="NCBI Taxonomy" id="452637"/>
    <lineage>
        <taxon>Bacteria</taxon>
        <taxon>Pseudomonadati</taxon>
        <taxon>Verrucomicrobiota</taxon>
        <taxon>Opitutia</taxon>
        <taxon>Opitutales</taxon>
        <taxon>Opitutaceae</taxon>
        <taxon>Opitutus</taxon>
    </lineage>
</organism>
<dbReference type="eggNOG" id="COG1216">
    <property type="taxonomic scope" value="Bacteria"/>
</dbReference>
<keyword evidence="3" id="KW-1185">Reference proteome</keyword>
<dbReference type="GO" id="GO:0016740">
    <property type="term" value="F:transferase activity"/>
    <property type="evidence" value="ECO:0007669"/>
    <property type="project" value="UniProtKB-KW"/>
</dbReference>
<keyword evidence="2" id="KW-0808">Transferase</keyword>
<dbReference type="CDD" id="cd06433">
    <property type="entry name" value="GT_2_WfgS_like"/>
    <property type="match status" value="1"/>
</dbReference>
<dbReference type="Gene3D" id="3.90.550.10">
    <property type="entry name" value="Spore Coat Polysaccharide Biosynthesis Protein SpsA, Chain A"/>
    <property type="match status" value="1"/>
</dbReference>
<reference evidence="2 3" key="1">
    <citation type="journal article" date="2011" name="J. Bacteriol.">
        <title>Genome sequence of the verrucomicrobium Opitutus terrae PB90-1, an abundant inhabitant of rice paddy soil ecosystems.</title>
        <authorList>
            <person name="van Passel M.W."/>
            <person name="Kant R."/>
            <person name="Palva A."/>
            <person name="Copeland A."/>
            <person name="Lucas S."/>
            <person name="Lapidus A."/>
            <person name="Glavina del Rio T."/>
            <person name="Pitluck S."/>
            <person name="Goltsman E."/>
            <person name="Clum A."/>
            <person name="Sun H."/>
            <person name="Schmutz J."/>
            <person name="Larimer F.W."/>
            <person name="Land M.L."/>
            <person name="Hauser L."/>
            <person name="Kyrpides N."/>
            <person name="Mikhailova N."/>
            <person name="Richardson P.P."/>
            <person name="Janssen P.H."/>
            <person name="de Vos W.M."/>
            <person name="Smidt H."/>
        </authorList>
    </citation>
    <scope>NUCLEOTIDE SEQUENCE [LARGE SCALE GENOMIC DNA]</scope>
    <source>
        <strain evidence="3">DSM 11246 / JCM 15787 / PB90-1</strain>
    </source>
</reference>
<evidence type="ECO:0000313" key="2">
    <source>
        <dbReference type="EMBL" id="ACB77226.1"/>
    </source>
</evidence>
<dbReference type="InterPro" id="IPR029044">
    <property type="entry name" value="Nucleotide-diphossugar_trans"/>
</dbReference>
<dbReference type="CAZy" id="GT2">
    <property type="family name" value="Glycosyltransferase Family 2"/>
</dbReference>
<evidence type="ECO:0000313" key="3">
    <source>
        <dbReference type="Proteomes" id="UP000007013"/>
    </source>
</evidence>
<dbReference type="STRING" id="452637.Oter_3952"/>
<dbReference type="Pfam" id="PF00535">
    <property type="entry name" value="Glycos_transf_2"/>
    <property type="match status" value="1"/>
</dbReference>
<dbReference type="InterPro" id="IPR001173">
    <property type="entry name" value="Glyco_trans_2-like"/>
</dbReference>
<proteinExistence type="predicted"/>
<evidence type="ECO:0000259" key="1">
    <source>
        <dbReference type="Pfam" id="PF00535"/>
    </source>
</evidence>
<dbReference type="HOGENOM" id="CLU_846882_0_0_0"/>
<sequence>MFMPRFTIIVPTYNHGRWIETALRSIFEQGEPSVEVLVMDALSTDDTPAILERYRDRIVWHRRKDAGQADAINQGFALAQGEIVAWLNSDDTYLPSAFSRVVAAFAADPTLDLVYGDALEISEDGTILTPNLFTEDCSRERFYFSHDYICQPTLFVRRAALARVGSLRTELRWFLDYQWLTRFFAVGLRGQRLRHFLAANRDHPNTKTNSGGLQRWWEIMTVLASTPPPGPALLARRCVWIYSLEFVIKSINAARWGAEPSSWAATRGLRAKLLIRLNRWFMRLVSPRSFTDIVQRYERDIVPRGRTTETLWAAESPDAKRAPESSIQ</sequence>
<dbReference type="Proteomes" id="UP000007013">
    <property type="component" value="Chromosome"/>
</dbReference>
<accession>B1ZZP0</accession>
<dbReference type="EMBL" id="CP001032">
    <property type="protein sequence ID" value="ACB77226.1"/>
    <property type="molecule type" value="Genomic_DNA"/>
</dbReference>
<gene>
    <name evidence="2" type="ordered locus">Oter_3952</name>
</gene>
<dbReference type="PANTHER" id="PTHR43685">
    <property type="entry name" value="GLYCOSYLTRANSFERASE"/>
    <property type="match status" value="1"/>
</dbReference>
<dbReference type="PANTHER" id="PTHR43685:SF2">
    <property type="entry name" value="GLYCOSYLTRANSFERASE 2-LIKE DOMAIN-CONTAINING PROTEIN"/>
    <property type="match status" value="1"/>
</dbReference>
<dbReference type="SUPFAM" id="SSF53448">
    <property type="entry name" value="Nucleotide-diphospho-sugar transferases"/>
    <property type="match status" value="1"/>
</dbReference>
<feature type="domain" description="Glycosyltransferase 2-like" evidence="1">
    <location>
        <begin position="7"/>
        <end position="157"/>
    </location>
</feature>
<dbReference type="InterPro" id="IPR050834">
    <property type="entry name" value="Glycosyltransf_2"/>
</dbReference>
<dbReference type="AlphaFoldDB" id="B1ZZP0"/>
<name>B1ZZP0_OPITP</name>